<evidence type="ECO:0000313" key="12">
    <source>
        <dbReference type="Proteomes" id="UP000752814"/>
    </source>
</evidence>
<evidence type="ECO:0000256" key="3">
    <source>
        <dbReference type="ARBA" id="ARBA00022670"/>
    </source>
</evidence>
<comment type="subunit">
    <text evidence="9">The 20S proteasome core is composed of 14 alpha and 14 beta subunits that assemble into four stacked heptameric rings, resulting in a barrel-shaped structure. The two inner rings, each composed of seven catalytic beta subunits, are sandwiched by two outer rings, each composed of seven alpha subunits. The catalytic chamber with the active sites is on the inside of the barrel. Has a gated structure, the ends of the cylinder being occluded by the N-termini of the alpha-subunits. Is capped at one or both ends by the proteasome regulatory ATPase, PAN.</text>
</comment>
<proteinExistence type="inferred from homology"/>
<evidence type="ECO:0000256" key="9">
    <source>
        <dbReference type="HAMAP-Rule" id="MF_02113"/>
    </source>
</evidence>
<evidence type="ECO:0000256" key="10">
    <source>
        <dbReference type="PIRSR" id="PIRSR600243-1"/>
    </source>
</evidence>
<keyword evidence="4 9" id="KW-0888">Threonine protease</keyword>
<dbReference type="PANTHER" id="PTHR32194:SF0">
    <property type="entry name" value="ATP-DEPENDENT PROTEASE SUBUNIT HSLV"/>
    <property type="match status" value="1"/>
</dbReference>
<feature type="propeptide" id="PRO_5035348439" description="Removed in mature form; by autocatalysis" evidence="9">
    <location>
        <begin position="1"/>
        <end position="10"/>
    </location>
</feature>
<comment type="catalytic activity">
    <reaction evidence="1 9">
        <text>Cleavage of peptide bonds with very broad specificity.</text>
        <dbReference type="EC" id="3.4.25.1"/>
    </reaction>
</comment>
<keyword evidence="5 9" id="KW-0378">Hydrolase</keyword>
<gene>
    <name evidence="9" type="primary">psmB</name>
    <name evidence="11" type="ORF">A3207_07885</name>
</gene>
<evidence type="ECO:0000256" key="5">
    <source>
        <dbReference type="ARBA" id="ARBA00022801"/>
    </source>
</evidence>
<dbReference type="EC" id="3.4.25.1" evidence="9"/>
<dbReference type="GO" id="GO:0010498">
    <property type="term" value="P:proteasomal protein catabolic process"/>
    <property type="evidence" value="ECO:0007669"/>
    <property type="project" value="UniProtKB-UniRule"/>
</dbReference>
<dbReference type="GO" id="GO:0019774">
    <property type="term" value="C:proteasome core complex, beta-subunit complex"/>
    <property type="evidence" value="ECO:0007669"/>
    <property type="project" value="UniProtKB-UniRule"/>
</dbReference>
<dbReference type="Gene3D" id="3.60.20.10">
    <property type="entry name" value="Glutamine Phosphoribosylpyrophosphate, subunit 1, domain 1"/>
    <property type="match status" value="1"/>
</dbReference>
<dbReference type="GeneID" id="41323649"/>
<comment type="function">
    <text evidence="9">Component of the proteasome core, a large protease complex with broad specificity involved in protein degradation.</text>
</comment>
<evidence type="ECO:0000256" key="7">
    <source>
        <dbReference type="ARBA" id="ARBA00022942"/>
    </source>
</evidence>
<dbReference type="AlphaFoldDB" id="A0A8J8PHG1"/>
<reference evidence="11" key="1">
    <citation type="submission" date="2016-03" db="EMBL/GenBank/DDBJ databases">
        <authorList>
            <person name="Borrel G."/>
            <person name="Mccann A."/>
            <person name="O'Toole P.W."/>
        </authorList>
    </citation>
    <scope>NUCLEOTIDE SEQUENCE</scope>
    <source>
        <strain evidence="11">183</strain>
    </source>
</reference>
<keyword evidence="2 9" id="KW-0963">Cytoplasm</keyword>
<evidence type="ECO:0000256" key="4">
    <source>
        <dbReference type="ARBA" id="ARBA00022698"/>
    </source>
</evidence>
<dbReference type="EMBL" id="LVVT01000010">
    <property type="protein sequence ID" value="TQS83504.1"/>
    <property type="molecule type" value="Genomic_DNA"/>
</dbReference>
<dbReference type="GO" id="GO:0004298">
    <property type="term" value="F:threonine-type endopeptidase activity"/>
    <property type="evidence" value="ECO:0007669"/>
    <property type="project" value="UniProtKB-UniRule"/>
</dbReference>
<comment type="similarity">
    <text evidence="9">Belongs to the peptidase T1B family.</text>
</comment>
<keyword evidence="8 9" id="KW-0865">Zymogen</keyword>
<organism evidence="11 12">
    <name type="scientific">Candidatus Methanomassiliicoccus intestinalis</name>
    <dbReference type="NCBI Taxonomy" id="1406512"/>
    <lineage>
        <taxon>Archaea</taxon>
        <taxon>Methanobacteriati</taxon>
        <taxon>Thermoplasmatota</taxon>
        <taxon>Thermoplasmata</taxon>
        <taxon>Methanomassiliicoccales</taxon>
        <taxon>Methanomassiliicoccaceae</taxon>
        <taxon>Methanomassiliicoccus</taxon>
    </lineage>
</organism>
<dbReference type="InterPro" id="IPR000243">
    <property type="entry name" value="Pept_T1A_subB"/>
</dbReference>
<comment type="activity regulation">
    <text evidence="9">The formation of the proteasomal ATPase PAN-20S proteasome complex, via the docking of the C-termini of PAN into the intersubunit pockets in the alpha-rings, triggers opening of the gate for substrate entry. Interconversion between the open-gate and close-gate conformations leads to a dynamic regulation of the 20S proteasome proteolysis activity.</text>
</comment>
<dbReference type="PANTHER" id="PTHR32194">
    <property type="entry name" value="METALLOPROTEASE TLDD"/>
    <property type="match status" value="1"/>
</dbReference>
<dbReference type="NCBIfam" id="TIGR03634">
    <property type="entry name" value="arc_protsome_B"/>
    <property type="match status" value="1"/>
</dbReference>
<keyword evidence="6 9" id="KW-0068">Autocatalytic cleavage</keyword>
<accession>A0A8J8PHG1</accession>
<dbReference type="PROSITE" id="PS51476">
    <property type="entry name" value="PROTEASOME_BETA_2"/>
    <property type="match status" value="1"/>
</dbReference>
<dbReference type="HAMAP" id="MF_02113_A">
    <property type="entry name" value="Proteasome_B_A"/>
    <property type="match status" value="1"/>
</dbReference>
<dbReference type="SUPFAM" id="SSF56235">
    <property type="entry name" value="N-terminal nucleophile aminohydrolases (Ntn hydrolases)"/>
    <property type="match status" value="1"/>
</dbReference>
<sequence>MADDNKLKTGTTTLGIVYSDGVVMATEHRATMNNVIAHKDVRKLFKIDDNLGLTVAGLVGDAQVLTRYVKAEIELYKLKRGAPMSVNAASTLLANLMRNGGGSYGFYYVGLIMGGIDKNGGHLFSLDSAGGLIEDYFISVGSGSPYAYGVLEDNYKPNMSEDEAVNTAIRALNAAMRRDSASGDGYAVAVINKDGFRELSAEESLKRAEDMNLMVGFAKHY</sequence>
<evidence type="ECO:0000256" key="8">
    <source>
        <dbReference type="ARBA" id="ARBA00023145"/>
    </source>
</evidence>
<dbReference type="InterPro" id="IPR001353">
    <property type="entry name" value="Proteasome_sua/b"/>
</dbReference>
<dbReference type="PROSITE" id="PS00854">
    <property type="entry name" value="PROTEASOME_BETA_1"/>
    <property type="match status" value="1"/>
</dbReference>
<protein>
    <recommendedName>
        <fullName evidence="9">Proteasome subunit beta</fullName>
        <ecNumber evidence="9">3.4.25.1</ecNumber>
    </recommendedName>
    <alternativeName>
        <fullName evidence="9">20S proteasome beta subunit</fullName>
    </alternativeName>
    <alternativeName>
        <fullName evidence="9">Proteasome core protein PsmB</fullName>
    </alternativeName>
</protein>
<dbReference type="FunFam" id="3.60.20.10:FF:000049">
    <property type="entry name" value="Proteasome subunit beta"/>
    <property type="match status" value="1"/>
</dbReference>
<dbReference type="Proteomes" id="UP000752814">
    <property type="component" value="Unassembled WGS sequence"/>
</dbReference>
<feature type="active site" description="Nucleophile" evidence="9 10">
    <location>
        <position position="11"/>
    </location>
</feature>
<dbReference type="OMA" id="KQHLFRH"/>
<dbReference type="GO" id="GO:0005737">
    <property type="term" value="C:cytoplasm"/>
    <property type="evidence" value="ECO:0007669"/>
    <property type="project" value="UniProtKB-SubCell"/>
</dbReference>
<evidence type="ECO:0000256" key="6">
    <source>
        <dbReference type="ARBA" id="ARBA00022813"/>
    </source>
</evidence>
<comment type="caution">
    <text evidence="11">The sequence shown here is derived from an EMBL/GenBank/DDBJ whole genome shotgun (WGS) entry which is preliminary data.</text>
</comment>
<keyword evidence="3 9" id="KW-0645">Protease</keyword>
<dbReference type="InterPro" id="IPR016050">
    <property type="entry name" value="Proteasome_bsu_CS"/>
</dbReference>
<keyword evidence="7 9" id="KW-0647">Proteasome</keyword>
<dbReference type="InterPro" id="IPR019983">
    <property type="entry name" value="Pept_T1A_Psome_bsu_arc"/>
</dbReference>
<dbReference type="RefSeq" id="WP_020449118.1">
    <property type="nucleotide sequence ID" value="NZ_CAYAXV010000005.1"/>
</dbReference>
<dbReference type="InterPro" id="IPR023333">
    <property type="entry name" value="Proteasome_suB-type"/>
</dbReference>
<comment type="subcellular location">
    <subcellularLocation>
        <location evidence="9">Cytoplasm</location>
    </subcellularLocation>
</comment>
<name>A0A8J8PHG1_9ARCH</name>
<feature type="chain" id="PRO_5035348438" description="Proteasome subunit beta" evidence="9">
    <location>
        <begin position="11"/>
        <end position="221"/>
    </location>
</feature>
<evidence type="ECO:0000256" key="2">
    <source>
        <dbReference type="ARBA" id="ARBA00022490"/>
    </source>
</evidence>
<dbReference type="Pfam" id="PF00227">
    <property type="entry name" value="Proteasome"/>
    <property type="match status" value="1"/>
</dbReference>
<evidence type="ECO:0000256" key="1">
    <source>
        <dbReference type="ARBA" id="ARBA00001198"/>
    </source>
</evidence>
<dbReference type="PRINTS" id="PR00141">
    <property type="entry name" value="PROTEASOME"/>
</dbReference>
<evidence type="ECO:0000313" key="11">
    <source>
        <dbReference type="EMBL" id="TQS83504.1"/>
    </source>
</evidence>
<dbReference type="InterPro" id="IPR029055">
    <property type="entry name" value="Ntn_hydrolases_N"/>
</dbReference>